<sequence>MKWIEDKLKKNRGRMISLRIALSAAIVPLIAQLDDILSDHAGGHGDVLI</sequence>
<name>A0ABU0L5B7_9BACL</name>
<reference evidence="1 2" key="1">
    <citation type="submission" date="2023-07" db="EMBL/GenBank/DDBJ databases">
        <title>Genomic Encyclopedia of Type Strains, Phase IV (KMG-IV): sequencing the most valuable type-strain genomes for metagenomic binning, comparative biology and taxonomic classification.</title>
        <authorList>
            <person name="Goeker M."/>
        </authorList>
    </citation>
    <scope>NUCLEOTIDE SEQUENCE [LARGE SCALE GENOMIC DNA]</scope>
    <source>
        <strain evidence="1 2">DSM 14914</strain>
    </source>
</reference>
<comment type="caution">
    <text evidence="1">The sequence shown here is derived from an EMBL/GenBank/DDBJ whole genome shotgun (WGS) entry which is preliminary data.</text>
</comment>
<evidence type="ECO:0000313" key="2">
    <source>
        <dbReference type="Proteomes" id="UP001242811"/>
    </source>
</evidence>
<organism evidence="1 2">
    <name type="scientific">Paenibacillus brasilensis</name>
    <dbReference type="NCBI Taxonomy" id="128574"/>
    <lineage>
        <taxon>Bacteria</taxon>
        <taxon>Bacillati</taxon>
        <taxon>Bacillota</taxon>
        <taxon>Bacilli</taxon>
        <taxon>Bacillales</taxon>
        <taxon>Paenibacillaceae</taxon>
        <taxon>Paenibacillus</taxon>
    </lineage>
</organism>
<dbReference type="Proteomes" id="UP001242811">
    <property type="component" value="Unassembled WGS sequence"/>
</dbReference>
<gene>
    <name evidence="1" type="ORF">QOZ95_004657</name>
</gene>
<proteinExistence type="predicted"/>
<dbReference type="EMBL" id="JAUSWA010000036">
    <property type="protein sequence ID" value="MDQ0496467.1"/>
    <property type="molecule type" value="Genomic_DNA"/>
</dbReference>
<evidence type="ECO:0000313" key="1">
    <source>
        <dbReference type="EMBL" id="MDQ0496467.1"/>
    </source>
</evidence>
<accession>A0ABU0L5B7</accession>
<keyword evidence="2" id="KW-1185">Reference proteome</keyword>
<protein>
    <submittedName>
        <fullName evidence="1">Uncharacterized protein</fullName>
    </submittedName>
</protein>